<dbReference type="EMBL" id="VOSK01000283">
    <property type="protein sequence ID" value="MPR29906.1"/>
    <property type="molecule type" value="Genomic_DNA"/>
</dbReference>
<keyword evidence="2" id="KW-1185">Reference proteome</keyword>
<sequence length="140" mass="15491">MEQLEQYVAISGLRIQVIAQAVCCRTPYARYLHQRLARELGIVLATIRNDIIRPADAPELDESAPVIHLVDTLDVDAATNEYRVNRGPWRAIVSETPYLVPVSDDVTGGISRFVDELNGLGVLVTADELAFDEPLYQQAA</sequence>
<proteinExistence type="predicted"/>
<evidence type="ECO:0000313" key="2">
    <source>
        <dbReference type="Proteomes" id="UP000403266"/>
    </source>
</evidence>
<protein>
    <submittedName>
        <fullName evidence="1">Uncharacterized protein</fullName>
    </submittedName>
</protein>
<reference evidence="1 2" key="1">
    <citation type="journal article" date="2019" name="Syst. Appl. Microbiol.">
        <title>Microvirga tunisiensis sp. nov., a root nodule symbiotic bacterium isolated from Lupinus micranthus and L. luteus grown in Northern Tunisia.</title>
        <authorList>
            <person name="Msaddak A."/>
            <person name="Rejili M."/>
            <person name="Duran D."/>
            <person name="Mars M."/>
            <person name="Palacios J.M."/>
            <person name="Ruiz-Argueso T."/>
            <person name="Rey L."/>
            <person name="Imperial J."/>
        </authorList>
    </citation>
    <scope>NUCLEOTIDE SEQUENCE [LARGE SCALE GENOMIC DNA]</scope>
    <source>
        <strain evidence="1 2">Lmie10</strain>
    </source>
</reference>
<evidence type="ECO:0000313" key="1">
    <source>
        <dbReference type="EMBL" id="MPR29906.1"/>
    </source>
</evidence>
<name>A0A5N7N251_9HYPH</name>
<gene>
    <name evidence="1" type="ORF">FS320_33790</name>
</gene>
<organism evidence="1 2">
    <name type="scientific">Microvirga tunisiensis</name>
    <dbReference type="NCBI Taxonomy" id="2108360"/>
    <lineage>
        <taxon>Bacteria</taxon>
        <taxon>Pseudomonadati</taxon>
        <taxon>Pseudomonadota</taxon>
        <taxon>Alphaproteobacteria</taxon>
        <taxon>Hyphomicrobiales</taxon>
        <taxon>Methylobacteriaceae</taxon>
        <taxon>Microvirga</taxon>
    </lineage>
</organism>
<dbReference type="Proteomes" id="UP000403266">
    <property type="component" value="Unassembled WGS sequence"/>
</dbReference>
<dbReference type="OrthoDB" id="8077877at2"/>
<accession>A0A5N7N251</accession>
<dbReference type="RefSeq" id="WP_152716780.1">
    <property type="nucleotide sequence ID" value="NZ_VOSJ01000307.1"/>
</dbReference>
<dbReference type="AlphaFoldDB" id="A0A5N7N251"/>
<comment type="caution">
    <text evidence="1">The sequence shown here is derived from an EMBL/GenBank/DDBJ whole genome shotgun (WGS) entry which is preliminary data.</text>
</comment>